<dbReference type="GO" id="GO:0008218">
    <property type="term" value="P:bioluminescence"/>
    <property type="evidence" value="ECO:0007669"/>
    <property type="project" value="InterPro"/>
</dbReference>
<protein>
    <recommendedName>
        <fullName evidence="4">Acyl-CoA reductase</fullName>
    </recommendedName>
</protein>
<dbReference type="AlphaFoldDB" id="A0A060R838"/>
<name>A0A060R838_9BACT</name>
<reference evidence="2 3" key="1">
    <citation type="journal article" date="2015" name="Genome Announc.">
        <title>Complete Genome Sequence of the Novel Leech Symbiont Mucinivorans hirudinis M3T.</title>
        <authorList>
            <person name="Nelson M.C."/>
            <person name="Bomar L."/>
            <person name="Graf J."/>
        </authorList>
    </citation>
    <scope>NUCLEOTIDE SEQUENCE [LARGE SCALE GENOMIC DNA]</scope>
    <source>
        <strain evidence="3">M3</strain>
    </source>
</reference>
<dbReference type="InterPro" id="IPR008670">
    <property type="entry name" value="CoA_reduct_LuxC"/>
</dbReference>
<sequence>MKSGDFEQQFEIAAFANEWFTIEDIVRARDAIVEEFLDQARVARWLGKYQEGLQDQRVGIVMAGNIPMVGFFDMFCTLLTNNYAIIKPSSKDSVLIGYIAEKLAGAGFGVELCDKIPDNVQKLLTMGGEQAAQFYGTKFAQPLIRSHRSSIAIISQNDDPVGINDDMFLYWGLGCRNVSFLYLPMGYELERLPYFTTDFKPFRDNYLYQKALHTINGTSFTDRGYLLRESSPRVKQPLAVVGYSFYDTIDEIMVEEDRIQCVACNHPPEKFPRQTPIGTTQRPTLTDYPDGKDIIEYLLTRH</sequence>
<proteinExistence type="predicted"/>
<organism evidence="2 3">
    <name type="scientific">Mucinivorans hirudinis</name>
    <dbReference type="NCBI Taxonomy" id="1433126"/>
    <lineage>
        <taxon>Bacteria</taxon>
        <taxon>Pseudomonadati</taxon>
        <taxon>Bacteroidota</taxon>
        <taxon>Bacteroidia</taxon>
        <taxon>Bacteroidales</taxon>
        <taxon>Rikenellaceae</taxon>
        <taxon>Mucinivorans</taxon>
    </lineage>
</organism>
<keyword evidence="3" id="KW-1185">Reference proteome</keyword>
<dbReference type="EMBL" id="HG934468">
    <property type="protein sequence ID" value="CDN31517.1"/>
    <property type="molecule type" value="Genomic_DNA"/>
</dbReference>
<dbReference type="KEGG" id="rbc:BN938_1430"/>
<dbReference type="eggNOG" id="COG1012">
    <property type="taxonomic scope" value="Bacteria"/>
</dbReference>
<dbReference type="Proteomes" id="UP000027616">
    <property type="component" value="Chromosome I"/>
</dbReference>
<dbReference type="HOGENOM" id="CLU_050037_0_0_10"/>
<evidence type="ECO:0000313" key="2">
    <source>
        <dbReference type="EMBL" id="CDN31517.1"/>
    </source>
</evidence>
<evidence type="ECO:0000256" key="1">
    <source>
        <dbReference type="ARBA" id="ARBA00022857"/>
    </source>
</evidence>
<accession>A0A060R838</accession>
<keyword evidence="1" id="KW-0521">NADP</keyword>
<dbReference type="STRING" id="1433126.BN938_1430"/>
<evidence type="ECO:0000313" key="3">
    <source>
        <dbReference type="Proteomes" id="UP000027616"/>
    </source>
</evidence>
<dbReference type="Pfam" id="PF05893">
    <property type="entry name" value="LuxC"/>
    <property type="match status" value="1"/>
</dbReference>
<dbReference type="GO" id="GO:0003995">
    <property type="term" value="F:acyl-CoA dehydrogenase activity"/>
    <property type="evidence" value="ECO:0007669"/>
    <property type="project" value="InterPro"/>
</dbReference>
<dbReference type="PATRIC" id="fig|1433126.3.peg.1415"/>
<evidence type="ECO:0008006" key="4">
    <source>
        <dbReference type="Google" id="ProtNLM"/>
    </source>
</evidence>
<gene>
    <name evidence="2" type="ORF">BN938_1430</name>
</gene>